<accession>A0A8X6GX69</accession>
<dbReference type="OrthoDB" id="7553091at2759"/>
<name>A0A8X6GX69_TRICU</name>
<evidence type="ECO:0000313" key="1">
    <source>
        <dbReference type="EMBL" id="GFR10835.1"/>
    </source>
</evidence>
<organism evidence="1 2">
    <name type="scientific">Trichonephila clavata</name>
    <name type="common">Joro spider</name>
    <name type="synonym">Nephila clavata</name>
    <dbReference type="NCBI Taxonomy" id="2740835"/>
    <lineage>
        <taxon>Eukaryota</taxon>
        <taxon>Metazoa</taxon>
        <taxon>Ecdysozoa</taxon>
        <taxon>Arthropoda</taxon>
        <taxon>Chelicerata</taxon>
        <taxon>Arachnida</taxon>
        <taxon>Araneae</taxon>
        <taxon>Araneomorphae</taxon>
        <taxon>Entelegynae</taxon>
        <taxon>Araneoidea</taxon>
        <taxon>Nephilidae</taxon>
        <taxon>Trichonephila</taxon>
    </lineage>
</organism>
<proteinExistence type="predicted"/>
<keyword evidence="2" id="KW-1185">Reference proteome</keyword>
<dbReference type="AlphaFoldDB" id="A0A8X6GX69"/>
<dbReference type="Proteomes" id="UP000887116">
    <property type="component" value="Unassembled WGS sequence"/>
</dbReference>
<protein>
    <submittedName>
        <fullName evidence="1">Uncharacterized protein</fullName>
    </submittedName>
</protein>
<sequence length="76" mass="8500">MQAAQLVEMRSVIKPEDPASTMRFIKNCRNPRVKSSGQLDYSKVNEAELWFIKNLQASAFKEEIDALAKGGISKKG</sequence>
<evidence type="ECO:0000313" key="2">
    <source>
        <dbReference type="Proteomes" id="UP000887116"/>
    </source>
</evidence>
<dbReference type="EMBL" id="BMAO01006715">
    <property type="protein sequence ID" value="GFR10835.1"/>
    <property type="molecule type" value="Genomic_DNA"/>
</dbReference>
<comment type="caution">
    <text evidence="1">The sequence shown here is derived from an EMBL/GenBank/DDBJ whole genome shotgun (WGS) entry which is preliminary data.</text>
</comment>
<reference evidence="1" key="1">
    <citation type="submission" date="2020-07" db="EMBL/GenBank/DDBJ databases">
        <title>Multicomponent nature underlies the extraordinary mechanical properties of spider dragline silk.</title>
        <authorList>
            <person name="Kono N."/>
            <person name="Nakamura H."/>
            <person name="Mori M."/>
            <person name="Yoshida Y."/>
            <person name="Ohtoshi R."/>
            <person name="Malay A.D."/>
            <person name="Moran D.A.P."/>
            <person name="Tomita M."/>
            <person name="Numata K."/>
            <person name="Arakawa K."/>
        </authorList>
    </citation>
    <scope>NUCLEOTIDE SEQUENCE</scope>
</reference>
<gene>
    <name evidence="1" type="ORF">TNCT_319751</name>
</gene>